<dbReference type="Pfam" id="PF00206">
    <property type="entry name" value="Lyase_1"/>
    <property type="match status" value="1"/>
</dbReference>
<dbReference type="NCBIfam" id="NF008909">
    <property type="entry name" value="PRK12273.1"/>
    <property type="match status" value="1"/>
</dbReference>
<feature type="domain" description="Fumarate lyase N-terminal" evidence="2">
    <location>
        <begin position="36"/>
        <end position="367"/>
    </location>
</feature>
<reference evidence="4 5" key="1">
    <citation type="submission" date="2021-06" db="EMBL/GenBank/DDBJ databases">
        <title>Bacillus sp. RD4P76, an endophyte from a halophyte.</title>
        <authorList>
            <person name="Sun J.-Q."/>
        </authorList>
    </citation>
    <scope>NUCLEOTIDE SEQUENCE [LARGE SCALE GENOMIC DNA]</scope>
    <source>
        <strain evidence="4 5">CGMCC 1.15917</strain>
    </source>
</reference>
<keyword evidence="5" id="KW-1185">Reference proteome</keyword>
<dbReference type="PROSITE" id="PS00163">
    <property type="entry name" value="FUMARATE_LYASES"/>
    <property type="match status" value="1"/>
</dbReference>
<dbReference type="InterPro" id="IPR020557">
    <property type="entry name" value="Fumarate_lyase_CS"/>
</dbReference>
<accession>A0ABS6JEQ4</accession>
<organism evidence="4 5">
    <name type="scientific">Evansella tamaricis</name>
    <dbReference type="NCBI Taxonomy" id="2069301"/>
    <lineage>
        <taxon>Bacteria</taxon>
        <taxon>Bacillati</taxon>
        <taxon>Bacillota</taxon>
        <taxon>Bacilli</taxon>
        <taxon>Bacillales</taxon>
        <taxon>Bacillaceae</taxon>
        <taxon>Evansella</taxon>
    </lineage>
</organism>
<comment type="caution">
    <text evidence="4">The sequence shown here is derived from an EMBL/GenBank/DDBJ whole genome shotgun (WGS) entry which is preliminary data.</text>
</comment>
<evidence type="ECO:0000313" key="5">
    <source>
        <dbReference type="Proteomes" id="UP000784880"/>
    </source>
</evidence>
<dbReference type="InterPro" id="IPR051546">
    <property type="entry name" value="Aspartate_Ammonia-Lyase"/>
</dbReference>
<dbReference type="Pfam" id="PF10415">
    <property type="entry name" value="FumaraseC_C"/>
    <property type="match status" value="1"/>
</dbReference>
<proteinExistence type="predicted"/>
<dbReference type="InterPro" id="IPR018951">
    <property type="entry name" value="Fumarase_C_C"/>
</dbReference>
<evidence type="ECO:0000313" key="4">
    <source>
        <dbReference type="EMBL" id="MBU9712139.1"/>
    </source>
</evidence>
<dbReference type="InterPro" id="IPR022761">
    <property type="entry name" value="Fumarate_lyase_N"/>
</dbReference>
<dbReference type="EC" id="4.3.1.1" evidence="4"/>
<protein>
    <submittedName>
        <fullName evidence="4">Aspartate ammonia-lyase</fullName>
        <ecNumber evidence="4">4.3.1.1</ecNumber>
    </submittedName>
</protein>
<sequence>MIPNNIGNNKLCFLLIYEERDILFSEDYRKEKDTLGEVQVPSDAHYGSQTQRAIDNFPISGVRLPRSFIRAQGIIKAAAAKANMDTGSLDKKIGEAIIQASEEVIDGKWDHQFLVDIYQAGAGTSQNMNANEIIGNRASILLDIPFDEKKKRVHPHDHVNMSQSTNDTFPSALNIAAVEYLVHHLLPSLKDLQTAMENKSEEFKDVLKTGRTHLHDAVPMRLGQEFSGFAATIKESYESIHHTTDALYELGLGGNAIGTSVNLNPDYIPNVISDIKRRTSLPFREPENLFSFMQNRNAPIRTMMALKELAIHLIKITSDLRLLSSGPRTGLYEITLPGVQPGSTIMPGKVNPAILEMTHMVCCQIIGYETAITTAGIAGQLEINVMMPLIAYTLLQSIEIMTNAITTLEKKCINGIKANKENCQIWMNASLSVVTGVSPIFGYDLASQIGKQADEENKTIRTVLEERGLLTEETKKAIDPRGMV</sequence>
<dbReference type="RefSeq" id="WP_217066327.1">
    <property type="nucleotide sequence ID" value="NZ_JAHQCS010000094.1"/>
</dbReference>
<name>A0ABS6JEQ4_9BACI</name>
<evidence type="ECO:0000259" key="2">
    <source>
        <dbReference type="Pfam" id="PF00206"/>
    </source>
</evidence>
<keyword evidence="1 4" id="KW-0456">Lyase</keyword>
<dbReference type="EMBL" id="JAHQCS010000094">
    <property type="protein sequence ID" value="MBU9712139.1"/>
    <property type="molecule type" value="Genomic_DNA"/>
</dbReference>
<evidence type="ECO:0000259" key="3">
    <source>
        <dbReference type="Pfam" id="PF10415"/>
    </source>
</evidence>
<evidence type="ECO:0000256" key="1">
    <source>
        <dbReference type="ARBA" id="ARBA00023239"/>
    </source>
</evidence>
<dbReference type="PANTHER" id="PTHR42696:SF2">
    <property type="entry name" value="ASPARTATE AMMONIA-LYASE"/>
    <property type="match status" value="1"/>
</dbReference>
<dbReference type="GO" id="GO:0008797">
    <property type="term" value="F:aspartate ammonia-lyase activity"/>
    <property type="evidence" value="ECO:0007669"/>
    <property type="project" value="UniProtKB-EC"/>
</dbReference>
<dbReference type="PANTHER" id="PTHR42696">
    <property type="entry name" value="ASPARTATE AMMONIA-LYASE"/>
    <property type="match status" value="1"/>
</dbReference>
<dbReference type="Proteomes" id="UP000784880">
    <property type="component" value="Unassembled WGS sequence"/>
</dbReference>
<feature type="domain" description="Fumarase C C-terminal" evidence="3">
    <location>
        <begin position="434"/>
        <end position="484"/>
    </location>
</feature>
<gene>
    <name evidence="4" type="ORF">KS419_10340</name>
</gene>